<dbReference type="EMBL" id="FZOJ01000001">
    <property type="protein sequence ID" value="SNR87796.1"/>
    <property type="molecule type" value="Genomic_DNA"/>
</dbReference>
<proteinExistence type="predicted"/>
<name>A0A238ZWH1_9FIRM</name>
<protein>
    <submittedName>
        <fullName evidence="1">Uncharacterized protein</fullName>
    </submittedName>
</protein>
<evidence type="ECO:0000313" key="2">
    <source>
        <dbReference type="Proteomes" id="UP000198304"/>
    </source>
</evidence>
<sequence length="122" mass="14122">MLASSAGVRTTPALRRKWIESAGEAKAGDGNEQHYDYGCRAAGDKLRGSLNNIPIHILKLYVQAKIDGIKEYNNDREQFINSNKNSYPYIYYVGHRERMWLEYFKGKDEDLDRLIDELTMQC</sequence>
<gene>
    <name evidence="1" type="ORF">SAMN05446037_1001184</name>
</gene>
<organism evidence="1 2">
    <name type="scientific">Anaerovirgula multivorans</name>
    <dbReference type="NCBI Taxonomy" id="312168"/>
    <lineage>
        <taxon>Bacteria</taxon>
        <taxon>Bacillati</taxon>
        <taxon>Bacillota</taxon>
        <taxon>Clostridia</taxon>
        <taxon>Peptostreptococcales</taxon>
        <taxon>Natronincolaceae</taxon>
        <taxon>Anaerovirgula</taxon>
    </lineage>
</organism>
<accession>A0A238ZWH1</accession>
<dbReference type="AlphaFoldDB" id="A0A238ZWH1"/>
<evidence type="ECO:0000313" key="1">
    <source>
        <dbReference type="EMBL" id="SNR87796.1"/>
    </source>
</evidence>
<reference evidence="1 2" key="1">
    <citation type="submission" date="2017-06" db="EMBL/GenBank/DDBJ databases">
        <authorList>
            <person name="Kim H.J."/>
            <person name="Triplett B.A."/>
        </authorList>
    </citation>
    <scope>NUCLEOTIDE SEQUENCE [LARGE SCALE GENOMIC DNA]</scope>
    <source>
        <strain evidence="1 2">SCA</strain>
    </source>
</reference>
<dbReference type="Proteomes" id="UP000198304">
    <property type="component" value="Unassembled WGS sequence"/>
</dbReference>
<keyword evidence="2" id="KW-1185">Reference proteome</keyword>